<dbReference type="CDD" id="cd00310">
    <property type="entry name" value="ATP-synt_Fo_a_6"/>
    <property type="match status" value="1"/>
</dbReference>
<feature type="transmembrane region" description="Helical" evidence="11">
    <location>
        <begin position="190"/>
        <end position="211"/>
    </location>
</feature>
<evidence type="ECO:0000256" key="4">
    <source>
        <dbReference type="ARBA" id="ARBA00022547"/>
    </source>
</evidence>
<comment type="caution">
    <text evidence="13">The sequence shown here is derived from an EMBL/GenBank/DDBJ whole genome shotgun (WGS) entry which is preliminary data.</text>
</comment>
<dbReference type="SUPFAM" id="SSF81336">
    <property type="entry name" value="F1F0 ATP synthase subunit A"/>
    <property type="match status" value="1"/>
</dbReference>
<keyword evidence="10 11" id="KW-0066">ATP synthesis</keyword>
<keyword evidence="6 11" id="KW-0375">Hydrogen ion transport</keyword>
<dbReference type="Pfam" id="PF00119">
    <property type="entry name" value="ATP-synt_A"/>
    <property type="match status" value="1"/>
</dbReference>
<dbReference type="GO" id="GO:0005886">
    <property type="term" value="C:plasma membrane"/>
    <property type="evidence" value="ECO:0007669"/>
    <property type="project" value="UniProtKB-SubCell"/>
</dbReference>
<reference evidence="13 14" key="1">
    <citation type="journal article" date="2016" name="Nat. Commun.">
        <title>Thousands of microbial genomes shed light on interconnected biogeochemical processes in an aquifer system.</title>
        <authorList>
            <person name="Anantharaman K."/>
            <person name="Brown C.T."/>
            <person name="Hug L.A."/>
            <person name="Sharon I."/>
            <person name="Castelle C.J."/>
            <person name="Probst A.J."/>
            <person name="Thomas B.C."/>
            <person name="Singh A."/>
            <person name="Wilkins M.J."/>
            <person name="Karaoz U."/>
            <person name="Brodie E.L."/>
            <person name="Williams K.H."/>
            <person name="Hubbard S.S."/>
            <person name="Banfield J.F."/>
        </authorList>
    </citation>
    <scope>NUCLEOTIDE SEQUENCE [LARGE SCALE GENOMIC DNA]</scope>
</reference>
<dbReference type="Proteomes" id="UP000177130">
    <property type="component" value="Unassembled WGS sequence"/>
</dbReference>
<evidence type="ECO:0000256" key="9">
    <source>
        <dbReference type="ARBA" id="ARBA00023136"/>
    </source>
</evidence>
<organism evidence="13 14">
    <name type="scientific">Candidatus Taylorbacteria bacterium RIFCSPHIGHO2_02_FULL_43_32b</name>
    <dbReference type="NCBI Taxonomy" id="1802306"/>
    <lineage>
        <taxon>Bacteria</taxon>
        <taxon>Candidatus Tayloriibacteriota</taxon>
    </lineage>
</organism>
<evidence type="ECO:0000256" key="10">
    <source>
        <dbReference type="ARBA" id="ARBA00023310"/>
    </source>
</evidence>
<gene>
    <name evidence="11" type="primary">atpB</name>
    <name evidence="13" type="ORF">A3C72_03815</name>
</gene>
<name>A0A1G2MMD8_9BACT</name>
<dbReference type="InterPro" id="IPR035908">
    <property type="entry name" value="F0_ATP_A_sf"/>
</dbReference>
<keyword evidence="3 11" id="KW-0813">Transport</keyword>
<keyword evidence="5 11" id="KW-0812">Transmembrane</keyword>
<evidence type="ECO:0000256" key="2">
    <source>
        <dbReference type="ARBA" id="ARBA00006810"/>
    </source>
</evidence>
<keyword evidence="4 11" id="KW-0138">CF(0)</keyword>
<dbReference type="GO" id="GO:0046933">
    <property type="term" value="F:proton-transporting ATP synthase activity, rotational mechanism"/>
    <property type="evidence" value="ECO:0007669"/>
    <property type="project" value="UniProtKB-UniRule"/>
</dbReference>
<evidence type="ECO:0000313" key="13">
    <source>
        <dbReference type="EMBL" id="OHA24162.1"/>
    </source>
</evidence>
<feature type="transmembrane region" description="Helical" evidence="11">
    <location>
        <begin position="133"/>
        <end position="153"/>
    </location>
</feature>
<dbReference type="GO" id="GO:0042777">
    <property type="term" value="P:proton motive force-driven plasma membrane ATP synthesis"/>
    <property type="evidence" value="ECO:0007669"/>
    <property type="project" value="TreeGrafter"/>
</dbReference>
<feature type="transmembrane region" description="Helical" evidence="11">
    <location>
        <begin position="80"/>
        <end position="99"/>
    </location>
</feature>
<dbReference type="EMBL" id="MHRK01000018">
    <property type="protein sequence ID" value="OHA24162.1"/>
    <property type="molecule type" value="Genomic_DNA"/>
</dbReference>
<protein>
    <recommendedName>
        <fullName evidence="11 12">ATP synthase subunit a</fullName>
    </recommendedName>
    <alternativeName>
        <fullName evidence="11">ATP synthase F0 sector subunit a</fullName>
    </alternativeName>
    <alternativeName>
        <fullName evidence="11">F-ATPase subunit 6</fullName>
    </alternativeName>
</protein>
<feature type="transmembrane region" description="Helical" evidence="11">
    <location>
        <begin position="217"/>
        <end position="239"/>
    </location>
</feature>
<comment type="similarity">
    <text evidence="2 11 12">Belongs to the ATPase A chain family.</text>
</comment>
<comment type="function">
    <text evidence="11 12">Key component of the proton channel; it plays a direct role in the translocation of protons across the membrane.</text>
</comment>
<dbReference type="PANTHER" id="PTHR42823:SF3">
    <property type="entry name" value="ATP SYNTHASE SUBUNIT A, CHLOROPLASTIC"/>
    <property type="match status" value="1"/>
</dbReference>
<evidence type="ECO:0000256" key="5">
    <source>
        <dbReference type="ARBA" id="ARBA00022692"/>
    </source>
</evidence>
<dbReference type="HAMAP" id="MF_01393">
    <property type="entry name" value="ATP_synth_a_bact"/>
    <property type="match status" value="1"/>
</dbReference>
<evidence type="ECO:0000256" key="1">
    <source>
        <dbReference type="ARBA" id="ARBA00004141"/>
    </source>
</evidence>
<dbReference type="PANTHER" id="PTHR42823">
    <property type="entry name" value="ATP SYNTHASE SUBUNIT A, CHLOROPLASTIC"/>
    <property type="match status" value="1"/>
</dbReference>
<dbReference type="GO" id="GO:0045259">
    <property type="term" value="C:proton-transporting ATP synthase complex"/>
    <property type="evidence" value="ECO:0007669"/>
    <property type="project" value="UniProtKB-KW"/>
</dbReference>
<keyword evidence="11" id="KW-1003">Cell membrane</keyword>
<evidence type="ECO:0000256" key="11">
    <source>
        <dbReference type="HAMAP-Rule" id="MF_01393"/>
    </source>
</evidence>
<dbReference type="InterPro" id="IPR000568">
    <property type="entry name" value="ATP_synth_F0_asu"/>
</dbReference>
<evidence type="ECO:0000256" key="7">
    <source>
        <dbReference type="ARBA" id="ARBA00022989"/>
    </source>
</evidence>
<evidence type="ECO:0000256" key="8">
    <source>
        <dbReference type="ARBA" id="ARBA00023065"/>
    </source>
</evidence>
<keyword evidence="9 11" id="KW-0472">Membrane</keyword>
<accession>A0A1G2MMD8</accession>
<dbReference type="Gene3D" id="1.20.120.220">
    <property type="entry name" value="ATP synthase, F0 complex, subunit A"/>
    <property type="match status" value="1"/>
</dbReference>
<keyword evidence="8 11" id="KW-0406">Ion transport</keyword>
<dbReference type="PROSITE" id="PS00449">
    <property type="entry name" value="ATPASE_A"/>
    <property type="match status" value="1"/>
</dbReference>
<keyword evidence="7 11" id="KW-1133">Transmembrane helix</keyword>
<proteinExistence type="inferred from homology"/>
<evidence type="ECO:0000256" key="12">
    <source>
        <dbReference type="RuleBase" id="RU000483"/>
    </source>
</evidence>
<dbReference type="InterPro" id="IPR023011">
    <property type="entry name" value="ATP_synth_F0_asu_AS"/>
</dbReference>
<dbReference type="PRINTS" id="PR00123">
    <property type="entry name" value="ATPASEA"/>
</dbReference>
<dbReference type="AlphaFoldDB" id="A0A1G2MMD8"/>
<dbReference type="STRING" id="1802306.A3C72_03815"/>
<sequence>MSVHVAIVPETIFHIGNFPVTNSLLTGWVVILLLIVGSIVFSKRIKEVPGKIQAGVETVIEALLSFLETVSGDRKTAERFFPIVATLFLYILLSNWAGILPGVGSIGIKEIEEEGTKLVPIFRSAFSDLNMTLALALVAVLLSHFYGLTTVGFKEHVGKFFNFKGPVDFFAGILEIVGEISKIISLSFRLFGNIFAGEVLLTIIAFLVPFIAPLPFLGLELFVGLIQAIIFATLAMVAFSSFTKAHSH</sequence>
<dbReference type="NCBIfam" id="TIGR01131">
    <property type="entry name" value="ATP_synt_6_or_A"/>
    <property type="match status" value="1"/>
</dbReference>
<evidence type="ECO:0000313" key="14">
    <source>
        <dbReference type="Proteomes" id="UP000177130"/>
    </source>
</evidence>
<comment type="subcellular location">
    <subcellularLocation>
        <location evidence="11 12">Cell membrane</location>
        <topology evidence="11 12">Multi-pass membrane protein</topology>
    </subcellularLocation>
    <subcellularLocation>
        <location evidence="1">Membrane</location>
        <topology evidence="1">Multi-pass membrane protein</topology>
    </subcellularLocation>
</comment>
<dbReference type="InterPro" id="IPR045082">
    <property type="entry name" value="ATP_syn_F0_a_bact/chloroplast"/>
</dbReference>
<evidence type="ECO:0000256" key="3">
    <source>
        <dbReference type="ARBA" id="ARBA00022448"/>
    </source>
</evidence>
<feature type="transmembrane region" description="Helical" evidence="11">
    <location>
        <begin position="20"/>
        <end position="41"/>
    </location>
</feature>
<evidence type="ECO:0000256" key="6">
    <source>
        <dbReference type="ARBA" id="ARBA00022781"/>
    </source>
</evidence>